<organism evidence="1 2">
    <name type="scientific">Ideonella lacteola</name>
    <dbReference type="NCBI Taxonomy" id="2984193"/>
    <lineage>
        <taxon>Bacteria</taxon>
        <taxon>Pseudomonadati</taxon>
        <taxon>Pseudomonadota</taxon>
        <taxon>Betaproteobacteria</taxon>
        <taxon>Burkholderiales</taxon>
        <taxon>Sphaerotilaceae</taxon>
        <taxon>Ideonella</taxon>
    </lineage>
</organism>
<dbReference type="GO" id="GO:0051213">
    <property type="term" value="F:dioxygenase activity"/>
    <property type="evidence" value="ECO:0007669"/>
    <property type="project" value="UniProtKB-KW"/>
</dbReference>
<protein>
    <submittedName>
        <fullName evidence="1">Intradiol ring-cleavage dioxygenase</fullName>
    </submittedName>
</protein>
<reference evidence="1 2" key="1">
    <citation type="submission" date="2024-04" db="EMBL/GenBank/DDBJ databases">
        <title>Novel species of the genus Ideonella isolated from streams.</title>
        <authorList>
            <person name="Lu H."/>
        </authorList>
    </citation>
    <scope>NUCLEOTIDE SEQUENCE [LARGE SCALE GENOMIC DNA]</scope>
    <source>
        <strain evidence="1 2">DXS29W</strain>
    </source>
</reference>
<gene>
    <name evidence="1" type="ORF">AACH06_03600</name>
</gene>
<accession>A0ABU9BJI5</accession>
<dbReference type="InterPro" id="IPR015889">
    <property type="entry name" value="Intradiol_dOase_core"/>
</dbReference>
<dbReference type="EMBL" id="JBBUTG010000002">
    <property type="protein sequence ID" value="MEK8029896.1"/>
    <property type="molecule type" value="Genomic_DNA"/>
</dbReference>
<dbReference type="InterPro" id="IPR006311">
    <property type="entry name" value="TAT_signal"/>
</dbReference>
<dbReference type="Gene3D" id="2.60.130.10">
    <property type="entry name" value="Aromatic compound dioxygenase"/>
    <property type="match status" value="1"/>
</dbReference>
<dbReference type="PANTHER" id="PTHR34315:SF1">
    <property type="entry name" value="INTRADIOL RING-CLEAVAGE DIOXYGENASES DOMAIN-CONTAINING PROTEIN-RELATED"/>
    <property type="match status" value="1"/>
</dbReference>
<keyword evidence="1" id="KW-0223">Dioxygenase</keyword>
<dbReference type="PANTHER" id="PTHR34315">
    <property type="match status" value="1"/>
</dbReference>
<dbReference type="CDD" id="cd03457">
    <property type="entry name" value="intradiol_dioxygenase_like"/>
    <property type="match status" value="1"/>
</dbReference>
<sequence length="255" mass="27214">MSQDFDRQDSPDLPTRREALGALGALSAVPLIGLPGVANAADTWAEQYDALDYAAARSCALIPQETAGPYPLLSVLDDDTMMRRDITEGKTGVPLALTLKLVNVNKSCAPIGNAAVYIWCCDKDGVYSGYQQPGHDTRGQTFMRGIQLTNTKGAVHFDLVYPGWYAGRITHIHFQVYLNANTGGSATATSQLAFPQSVTKTVYASPLYAARGQNTSVPDFAHDNVFSDGTSLQMAKVKGSVDLGYSAKLMVGVAA</sequence>
<keyword evidence="2" id="KW-1185">Reference proteome</keyword>
<comment type="caution">
    <text evidence="1">The sequence shown here is derived from an EMBL/GenBank/DDBJ whole genome shotgun (WGS) entry which is preliminary data.</text>
</comment>
<dbReference type="SUPFAM" id="SSF49482">
    <property type="entry name" value="Aromatic compound dioxygenase"/>
    <property type="match status" value="1"/>
</dbReference>
<dbReference type="PROSITE" id="PS51318">
    <property type="entry name" value="TAT"/>
    <property type="match status" value="1"/>
</dbReference>
<evidence type="ECO:0000313" key="2">
    <source>
        <dbReference type="Proteomes" id="UP001371218"/>
    </source>
</evidence>
<evidence type="ECO:0000313" key="1">
    <source>
        <dbReference type="EMBL" id="MEK8029896.1"/>
    </source>
</evidence>
<keyword evidence="1" id="KW-0560">Oxidoreductase</keyword>
<dbReference type="RefSeq" id="WP_341424257.1">
    <property type="nucleotide sequence ID" value="NZ_JBBUTG010000002.1"/>
</dbReference>
<proteinExistence type="predicted"/>
<dbReference type="Proteomes" id="UP001371218">
    <property type="component" value="Unassembled WGS sequence"/>
</dbReference>
<name>A0ABU9BJI5_9BURK</name>